<feature type="site" description="Lowers pKa of active site Cys" evidence="6 10">
    <location>
        <position position="132"/>
    </location>
</feature>
<dbReference type="PROSITE" id="PS51733">
    <property type="entry name" value="BPL_LPL_CATALYTIC"/>
    <property type="match status" value="1"/>
</dbReference>
<evidence type="ECO:0000256" key="10">
    <source>
        <dbReference type="PIRSR" id="PIRSR016262-3"/>
    </source>
</evidence>
<dbReference type="CDD" id="cd16444">
    <property type="entry name" value="LipB"/>
    <property type="match status" value="1"/>
</dbReference>
<feature type="transmembrane region" description="Helical" evidence="11">
    <location>
        <begin position="98"/>
        <end position="119"/>
    </location>
</feature>
<evidence type="ECO:0000256" key="2">
    <source>
        <dbReference type="ARBA" id="ARBA00022490"/>
    </source>
</evidence>
<dbReference type="NCBIfam" id="TIGR00214">
    <property type="entry name" value="lipB"/>
    <property type="match status" value="1"/>
</dbReference>
<keyword evidence="13" id="KW-0436">Ligase</keyword>
<dbReference type="EC" id="2.3.1.181" evidence="6 7"/>
<dbReference type="InterPro" id="IPR045864">
    <property type="entry name" value="aa-tRNA-synth_II/BPL/LPL"/>
</dbReference>
<dbReference type="HOGENOM" id="CLU_035168_3_1_6"/>
<evidence type="ECO:0000259" key="12">
    <source>
        <dbReference type="PROSITE" id="PS51733"/>
    </source>
</evidence>
<dbReference type="GO" id="GO:0009249">
    <property type="term" value="P:protein lipoylation"/>
    <property type="evidence" value="ECO:0007669"/>
    <property type="project" value="InterPro"/>
</dbReference>
<evidence type="ECO:0000256" key="5">
    <source>
        <dbReference type="ARBA" id="ARBA00024732"/>
    </source>
</evidence>
<comment type="catalytic activity">
    <reaction evidence="6 7">
        <text>octanoyl-[ACP] + L-lysyl-[protein] = N(6)-octanoyl-L-lysyl-[protein] + holo-[ACP] + H(+)</text>
        <dbReference type="Rhea" id="RHEA:17665"/>
        <dbReference type="Rhea" id="RHEA-COMP:9636"/>
        <dbReference type="Rhea" id="RHEA-COMP:9685"/>
        <dbReference type="Rhea" id="RHEA-COMP:9752"/>
        <dbReference type="Rhea" id="RHEA-COMP:9928"/>
        <dbReference type="ChEBI" id="CHEBI:15378"/>
        <dbReference type="ChEBI" id="CHEBI:29969"/>
        <dbReference type="ChEBI" id="CHEBI:64479"/>
        <dbReference type="ChEBI" id="CHEBI:78463"/>
        <dbReference type="ChEBI" id="CHEBI:78809"/>
        <dbReference type="EC" id="2.3.1.181"/>
    </reaction>
</comment>
<feature type="binding site" evidence="6 9">
    <location>
        <begin position="68"/>
        <end position="75"/>
    </location>
    <ligand>
        <name>substrate</name>
    </ligand>
</feature>
<organism evidence="13 14">
    <name type="scientific">Wigglesworthia glossinidia endosymbiont of Glossina morsitans morsitans</name>
    <name type="common">Yale colony</name>
    <dbReference type="NCBI Taxonomy" id="1142511"/>
    <lineage>
        <taxon>Bacteria</taxon>
        <taxon>Pseudomonadati</taxon>
        <taxon>Pseudomonadota</taxon>
        <taxon>Gammaproteobacteria</taxon>
        <taxon>Enterobacterales</taxon>
        <taxon>Erwiniaceae</taxon>
        <taxon>Wigglesworthia</taxon>
    </lineage>
</organism>
<evidence type="ECO:0000256" key="7">
    <source>
        <dbReference type="PIRNR" id="PIRNR016262"/>
    </source>
</evidence>
<feature type="binding site" evidence="6 9">
    <location>
        <begin position="135"/>
        <end position="137"/>
    </location>
    <ligand>
        <name>substrate</name>
    </ligand>
</feature>
<dbReference type="OrthoDB" id="9787061at2"/>
<name>H6Q5D9_WIGGL</name>
<evidence type="ECO:0000256" key="1">
    <source>
        <dbReference type="ARBA" id="ARBA00004821"/>
    </source>
</evidence>
<keyword evidence="3 6" id="KW-0808">Transferase</keyword>
<dbReference type="SUPFAM" id="SSF55681">
    <property type="entry name" value="Class II aaRS and biotin synthetases"/>
    <property type="match status" value="1"/>
</dbReference>
<comment type="similarity">
    <text evidence="6 7">Belongs to the LipB family.</text>
</comment>
<dbReference type="Gene3D" id="3.30.930.10">
    <property type="entry name" value="Bira Bifunctional Protein, Domain 2"/>
    <property type="match status" value="1"/>
</dbReference>
<reference evidence="13 14" key="1">
    <citation type="journal article" date="2012" name="MBio">
        <title>Insight into the transmission biology and species-specific functional capabilities of tsetse (Diptera: glossinidae) obligate symbiont wigglesworthia.</title>
        <authorList>
            <person name="Rio R.V."/>
            <person name="Symula R.E."/>
            <person name="Wang J."/>
            <person name="Lohs C."/>
            <person name="Wu Y.N."/>
            <person name="Snyder A.K."/>
            <person name="Bjornson R.D."/>
            <person name="Oshima K."/>
            <person name="Biehl B.S."/>
            <person name="Perna N.T."/>
            <person name="Hattori M."/>
            <person name="Aksoy S."/>
        </authorList>
    </citation>
    <scope>NUCLEOTIDE SEQUENCE [LARGE SCALE GENOMIC DNA]</scope>
    <source>
        <strain evidence="13">WGM</strain>
    </source>
</reference>
<evidence type="ECO:0000256" key="8">
    <source>
        <dbReference type="PIRSR" id="PIRSR016262-1"/>
    </source>
</evidence>
<dbReference type="eggNOG" id="COG0321">
    <property type="taxonomic scope" value="Bacteria"/>
</dbReference>
<dbReference type="PANTHER" id="PTHR10993:SF7">
    <property type="entry name" value="LIPOYLTRANSFERASE 2, MITOCHONDRIAL-RELATED"/>
    <property type="match status" value="1"/>
</dbReference>
<dbReference type="RefSeq" id="WP_014354360.1">
    <property type="nucleotide sequence ID" value="NC_016893.1"/>
</dbReference>
<keyword evidence="2 6" id="KW-0963">Cytoplasm</keyword>
<protein>
    <recommendedName>
        <fullName evidence="6 7">Octanoyltransferase</fullName>
        <ecNumber evidence="6 7">2.3.1.181</ecNumber>
    </recommendedName>
    <alternativeName>
        <fullName evidence="6">Lipoate-protein ligase B</fullName>
    </alternativeName>
    <alternativeName>
        <fullName evidence="6">Lipoyl/octanoyl transferase</fullName>
    </alternativeName>
    <alternativeName>
        <fullName evidence="6">Octanoyl-[acyl-carrier-protein]-protein N-octanoyltransferase</fullName>
    </alternativeName>
</protein>
<dbReference type="AlphaFoldDB" id="H6Q5D9"/>
<dbReference type="PROSITE" id="PS01313">
    <property type="entry name" value="LIPB"/>
    <property type="match status" value="1"/>
</dbReference>
<dbReference type="InterPro" id="IPR004143">
    <property type="entry name" value="BPL_LPL_catalytic"/>
</dbReference>
<comment type="pathway">
    <text evidence="1 6 7">Protein modification; protein lipoylation via endogenous pathway; protein N(6)-(lipoyl)lysine from octanoyl-[acyl-carrier-protein]: step 1/2.</text>
</comment>
<dbReference type="PIRSF" id="PIRSF016262">
    <property type="entry name" value="LPLase"/>
    <property type="match status" value="1"/>
</dbReference>
<dbReference type="GO" id="GO:0016874">
    <property type="term" value="F:ligase activity"/>
    <property type="evidence" value="ECO:0007669"/>
    <property type="project" value="UniProtKB-KW"/>
</dbReference>
<comment type="function">
    <text evidence="5 6 7">Catalyzes the transfer of endogenously produced octanoic acid from octanoyl-acyl-carrier-protein onto the lipoyl domains of lipoate-dependent enzymes. Lipoyl-ACP can also act as a substrate although octanoyl-ACP is likely to be the physiological substrate.</text>
</comment>
<keyword evidence="11" id="KW-1133">Transmembrane helix</keyword>
<dbReference type="Pfam" id="PF21948">
    <property type="entry name" value="LplA-B_cat"/>
    <property type="match status" value="1"/>
</dbReference>
<dbReference type="GO" id="GO:0005737">
    <property type="term" value="C:cytoplasm"/>
    <property type="evidence" value="ECO:0007669"/>
    <property type="project" value="UniProtKB-SubCell"/>
</dbReference>
<dbReference type="InterPro" id="IPR000544">
    <property type="entry name" value="Octanoyltransferase"/>
</dbReference>
<dbReference type="InterPro" id="IPR020605">
    <property type="entry name" value="Octanoyltransferase_CS"/>
</dbReference>
<accession>H6Q5D9</accession>
<proteinExistence type="inferred from homology"/>
<keyword evidence="11" id="KW-0472">Membrane</keyword>
<sequence>MNTTNIRLLGVHKYEHILHAMYNYINKNKINHVSEIWFLEHYPVFTLGNLDKFQASYISNIPVIKTDRGGHITFHAPGQQVIYFLLNVKKLKIGIKQLILILEQIVISTLLYFKIYSYLIKGYPGVYVQNKKICSLGLRIYQGYSLHGLALNVKMDLSPFSYIYPCGNANIKMTQISEFFPKINLNMILPILIKNCKKFLMIEKKNINFFHSIKLC</sequence>
<keyword evidence="4 6" id="KW-0012">Acyltransferase</keyword>
<feature type="binding site" evidence="6 9">
    <location>
        <begin position="148"/>
        <end position="150"/>
    </location>
    <ligand>
        <name>substrate</name>
    </ligand>
</feature>
<evidence type="ECO:0000256" key="9">
    <source>
        <dbReference type="PIRSR" id="PIRSR016262-2"/>
    </source>
</evidence>
<dbReference type="FunFam" id="3.30.930.10:FF:000020">
    <property type="entry name" value="Octanoyltransferase"/>
    <property type="match status" value="1"/>
</dbReference>
<dbReference type="HAMAP" id="MF_00013">
    <property type="entry name" value="LipB"/>
    <property type="match status" value="1"/>
</dbReference>
<evidence type="ECO:0000256" key="6">
    <source>
        <dbReference type="HAMAP-Rule" id="MF_00013"/>
    </source>
</evidence>
<comment type="subcellular location">
    <subcellularLocation>
        <location evidence="6">Cytoplasm</location>
    </subcellularLocation>
</comment>
<keyword evidence="14" id="KW-1185">Reference proteome</keyword>
<dbReference type="STRING" id="1142511.WIGMOR_0608"/>
<evidence type="ECO:0000256" key="4">
    <source>
        <dbReference type="ARBA" id="ARBA00023315"/>
    </source>
</evidence>
<dbReference type="UniPathway" id="UPA00538">
    <property type="reaction ID" value="UER00592"/>
</dbReference>
<evidence type="ECO:0000256" key="3">
    <source>
        <dbReference type="ARBA" id="ARBA00022679"/>
    </source>
</evidence>
<feature type="active site" description="Acyl-thioester intermediate" evidence="6 8">
    <location>
        <position position="166"/>
    </location>
</feature>
<gene>
    <name evidence="6 13" type="primary">lipB</name>
    <name evidence="13" type="ORF">WIGMOR_0608</name>
</gene>
<dbReference type="KEGG" id="wgl:WIGMOR_0608"/>
<keyword evidence="11" id="KW-0812">Transmembrane</keyword>
<evidence type="ECO:0000256" key="11">
    <source>
        <dbReference type="SAM" id="Phobius"/>
    </source>
</evidence>
<dbReference type="GO" id="GO:0033819">
    <property type="term" value="F:lipoyl(octanoyl) transferase activity"/>
    <property type="evidence" value="ECO:0007669"/>
    <property type="project" value="UniProtKB-EC"/>
</dbReference>
<evidence type="ECO:0000313" key="13">
    <source>
        <dbReference type="EMBL" id="AFA41422.1"/>
    </source>
</evidence>
<dbReference type="PANTHER" id="PTHR10993">
    <property type="entry name" value="OCTANOYLTRANSFERASE"/>
    <property type="match status" value="1"/>
</dbReference>
<dbReference type="EMBL" id="CP003315">
    <property type="protein sequence ID" value="AFA41422.1"/>
    <property type="molecule type" value="Genomic_DNA"/>
</dbReference>
<evidence type="ECO:0000313" key="14">
    <source>
        <dbReference type="Proteomes" id="UP000009061"/>
    </source>
</evidence>
<comment type="miscellaneous">
    <text evidence="6">In the reaction, the free carboxyl group of octanoic acid is attached via an amide linkage to the epsilon-amino group of a specific lysine residue of lipoyl domains of lipoate-dependent enzymes.</text>
</comment>
<feature type="domain" description="BPL/LPL catalytic" evidence="12">
    <location>
        <begin position="30"/>
        <end position="204"/>
    </location>
</feature>
<dbReference type="Proteomes" id="UP000009061">
    <property type="component" value="Chromosome"/>
</dbReference>